<dbReference type="OrthoDB" id="98874at2"/>
<gene>
    <name evidence="2" type="ORF">BC643_2771</name>
</gene>
<dbReference type="RefSeq" id="WP_120273614.1">
    <property type="nucleotide sequence ID" value="NZ_RAPN01000001.1"/>
</dbReference>
<protein>
    <submittedName>
        <fullName evidence="2">Uncharacterized protein DUF3857</fullName>
    </submittedName>
</protein>
<keyword evidence="1" id="KW-0732">Signal</keyword>
<proteinExistence type="predicted"/>
<sequence length="674" mass="77996">MTKLTCLLFCLLFTGVLSAQTYSSEFGKVGKDDLELKSVPDDPDAEAVVMFDYGDSQFLRSDNGFDVLFDRSTRLKVLTDAGTKFTEFEIPLYHEGDIYEVVRDLEAYTYNLEEGRLVKTPLDMSTVYVEKINEYWSVKKFAMPNVKPGSIVECRYKLTSQYVFNLRDWEFQWRIPVIYSQYTVHINPFYYYVFRLQGAAKTDVFEKYEDYNNSHPLPYAVTGKNDTYVDVVYKFGMRNVPAFRDEEFITSVNDYIMKIDFQLAQVNMFNGVKREIMTTWEELAKQLSKHEDFGRIVNKSEKAASKIFDLEELQGLEVMDRFNRVIDYVKTNYSWNGQNGKYASKNTDRLMKEKIGNDADLNLFATGLLNAAGIEATPLISSTREHGSIQVDHPFANAFNYTLILAKIGDKAILTDATEPMLLNNRIPARCINNKGLTIDPDNLQWIGLDSRVPSYYNTDFKMNVEPTGQVKVTARYSFTEYEGFYYRNLLRDDKDKIEKNLAIGRFDFDPASVSVENMDDKKKPYTVSFEQEGQVETINGKIYINPFLSQSLNDNPLKQKTRTYPIDMTYPKMKSYKAEITIPEGYEVSYTPQNKSVDNEYYSLFYQSFKEENKLVVNMSYLFKNAVYQPNMYTRMRLLFNDIIKLGTDKVVLAPKSEETSSTTEMEEPKSSL</sequence>
<keyword evidence="3" id="KW-1185">Reference proteome</keyword>
<evidence type="ECO:0000313" key="2">
    <source>
        <dbReference type="EMBL" id="RKD92400.1"/>
    </source>
</evidence>
<comment type="caution">
    <text evidence="2">The sequence shown here is derived from an EMBL/GenBank/DDBJ whole genome shotgun (WGS) entry which is preliminary data.</text>
</comment>
<dbReference type="AlphaFoldDB" id="A0A419WA97"/>
<reference evidence="2 3" key="1">
    <citation type="submission" date="2018-09" db="EMBL/GenBank/DDBJ databases">
        <title>Genomic Encyclopedia of Archaeal and Bacterial Type Strains, Phase II (KMG-II): from individual species to whole genera.</title>
        <authorList>
            <person name="Goeker M."/>
        </authorList>
    </citation>
    <scope>NUCLEOTIDE SEQUENCE [LARGE SCALE GENOMIC DNA]</scope>
    <source>
        <strain evidence="2 3">DSM 27148</strain>
    </source>
</reference>
<feature type="signal peptide" evidence="1">
    <location>
        <begin position="1"/>
        <end position="19"/>
    </location>
</feature>
<evidence type="ECO:0000256" key="1">
    <source>
        <dbReference type="SAM" id="SignalP"/>
    </source>
</evidence>
<feature type="chain" id="PRO_5019507495" evidence="1">
    <location>
        <begin position="20"/>
        <end position="674"/>
    </location>
</feature>
<dbReference type="Gene3D" id="3.10.620.30">
    <property type="match status" value="1"/>
</dbReference>
<evidence type="ECO:0000313" key="3">
    <source>
        <dbReference type="Proteomes" id="UP000283387"/>
    </source>
</evidence>
<dbReference type="Gene3D" id="2.60.120.1130">
    <property type="match status" value="1"/>
</dbReference>
<name>A0A419WA97_9BACT</name>
<dbReference type="Proteomes" id="UP000283387">
    <property type="component" value="Unassembled WGS sequence"/>
</dbReference>
<dbReference type="EMBL" id="RAPN01000001">
    <property type="protein sequence ID" value="RKD92400.1"/>
    <property type="molecule type" value="Genomic_DNA"/>
</dbReference>
<accession>A0A419WA97</accession>
<organism evidence="2 3">
    <name type="scientific">Mangrovibacterium diazotrophicum</name>
    <dbReference type="NCBI Taxonomy" id="1261403"/>
    <lineage>
        <taxon>Bacteria</taxon>
        <taxon>Pseudomonadati</taxon>
        <taxon>Bacteroidota</taxon>
        <taxon>Bacteroidia</taxon>
        <taxon>Marinilabiliales</taxon>
        <taxon>Prolixibacteraceae</taxon>
        <taxon>Mangrovibacterium</taxon>
    </lineage>
</organism>
<dbReference type="Gene3D" id="2.60.40.3140">
    <property type="match status" value="1"/>
</dbReference>